<comment type="caution">
    <text evidence="1">The sequence shown here is derived from an EMBL/GenBank/DDBJ whole genome shotgun (WGS) entry which is preliminary data.</text>
</comment>
<proteinExistence type="predicted"/>
<accession>A0A6A4N9V3</accession>
<gene>
    <name evidence="1" type="ORF">Lalb_Chr22g0359341</name>
</gene>
<evidence type="ECO:0000313" key="1">
    <source>
        <dbReference type="EMBL" id="KAE9588803.1"/>
    </source>
</evidence>
<name>A0A6A4N9V3_LUPAL</name>
<evidence type="ECO:0000313" key="2">
    <source>
        <dbReference type="Proteomes" id="UP000447434"/>
    </source>
</evidence>
<keyword evidence="2" id="KW-1185">Reference proteome</keyword>
<organism evidence="1 2">
    <name type="scientific">Lupinus albus</name>
    <name type="common">White lupine</name>
    <name type="synonym">Lupinus termis</name>
    <dbReference type="NCBI Taxonomy" id="3870"/>
    <lineage>
        <taxon>Eukaryota</taxon>
        <taxon>Viridiplantae</taxon>
        <taxon>Streptophyta</taxon>
        <taxon>Embryophyta</taxon>
        <taxon>Tracheophyta</taxon>
        <taxon>Spermatophyta</taxon>
        <taxon>Magnoliopsida</taxon>
        <taxon>eudicotyledons</taxon>
        <taxon>Gunneridae</taxon>
        <taxon>Pentapetalae</taxon>
        <taxon>rosids</taxon>
        <taxon>fabids</taxon>
        <taxon>Fabales</taxon>
        <taxon>Fabaceae</taxon>
        <taxon>Papilionoideae</taxon>
        <taxon>50 kb inversion clade</taxon>
        <taxon>genistoids sensu lato</taxon>
        <taxon>core genistoids</taxon>
        <taxon>Genisteae</taxon>
        <taxon>Lupinus</taxon>
    </lineage>
</organism>
<reference evidence="2" key="1">
    <citation type="journal article" date="2020" name="Nat. Commun.">
        <title>Genome sequence of the cluster root forming white lupin.</title>
        <authorList>
            <person name="Hufnagel B."/>
            <person name="Marques A."/>
            <person name="Soriano A."/>
            <person name="Marques L."/>
            <person name="Divol F."/>
            <person name="Doumas P."/>
            <person name="Sallet E."/>
            <person name="Mancinotti D."/>
            <person name="Carrere S."/>
            <person name="Marande W."/>
            <person name="Arribat S."/>
            <person name="Keller J."/>
            <person name="Huneau C."/>
            <person name="Blein T."/>
            <person name="Aime D."/>
            <person name="Laguerre M."/>
            <person name="Taylor J."/>
            <person name="Schubert V."/>
            <person name="Nelson M."/>
            <person name="Geu-Flores F."/>
            <person name="Crespi M."/>
            <person name="Gallardo-Guerrero K."/>
            <person name="Delaux P.-M."/>
            <person name="Salse J."/>
            <person name="Berges H."/>
            <person name="Guyot R."/>
            <person name="Gouzy J."/>
            <person name="Peret B."/>
        </authorList>
    </citation>
    <scope>NUCLEOTIDE SEQUENCE [LARGE SCALE GENOMIC DNA]</scope>
    <source>
        <strain evidence="2">cv. Amiga</strain>
    </source>
</reference>
<dbReference type="Proteomes" id="UP000447434">
    <property type="component" value="Chromosome 22"/>
</dbReference>
<sequence>MVRFHLYIWWNMAYSDLLCMVLSKNRVLHFSIQFFPKLKHSIPFFSIPSKGLVFSMFKLKMFSSSIIPRGIFCTDSGNYSRASSTSLFVAYEDFGVNGVN</sequence>
<protein>
    <submittedName>
        <fullName evidence="1">Uncharacterized protein</fullName>
    </submittedName>
</protein>
<dbReference type="AlphaFoldDB" id="A0A6A4N9V3"/>
<dbReference type="EMBL" id="WOCE01000022">
    <property type="protein sequence ID" value="KAE9588803.1"/>
    <property type="molecule type" value="Genomic_DNA"/>
</dbReference>